<dbReference type="Proteomes" id="UP000078541">
    <property type="component" value="Unassembled WGS sequence"/>
</dbReference>
<evidence type="ECO:0000313" key="1">
    <source>
        <dbReference type="EMBL" id="KYN32859.1"/>
    </source>
</evidence>
<dbReference type="EMBL" id="KQ981928">
    <property type="protein sequence ID" value="KYN32859.1"/>
    <property type="molecule type" value="Genomic_DNA"/>
</dbReference>
<accession>A0A195EY95</accession>
<protein>
    <submittedName>
        <fullName evidence="1">Uncharacterized protein</fullName>
    </submittedName>
</protein>
<dbReference type="AlphaFoldDB" id="A0A195EY95"/>
<gene>
    <name evidence="1" type="ORF">ALC56_12812</name>
</gene>
<name>A0A195EY95_9HYME</name>
<evidence type="ECO:0000313" key="2">
    <source>
        <dbReference type="Proteomes" id="UP000078541"/>
    </source>
</evidence>
<reference evidence="1 2" key="1">
    <citation type="submission" date="2016-03" db="EMBL/GenBank/DDBJ databases">
        <title>Trachymyrmex septentrionalis WGS genome.</title>
        <authorList>
            <person name="Nygaard S."/>
            <person name="Hu H."/>
            <person name="Boomsma J."/>
            <person name="Zhang G."/>
        </authorList>
    </citation>
    <scope>NUCLEOTIDE SEQUENCE [LARGE SCALE GENOMIC DNA]</scope>
    <source>
        <strain evidence="1">Tsep2-gDNA-1</strain>
        <tissue evidence="1">Whole body</tissue>
    </source>
</reference>
<keyword evidence="2" id="KW-1185">Reference proteome</keyword>
<organism evidence="1 2">
    <name type="scientific">Trachymyrmex septentrionalis</name>
    <dbReference type="NCBI Taxonomy" id="34720"/>
    <lineage>
        <taxon>Eukaryota</taxon>
        <taxon>Metazoa</taxon>
        <taxon>Ecdysozoa</taxon>
        <taxon>Arthropoda</taxon>
        <taxon>Hexapoda</taxon>
        <taxon>Insecta</taxon>
        <taxon>Pterygota</taxon>
        <taxon>Neoptera</taxon>
        <taxon>Endopterygota</taxon>
        <taxon>Hymenoptera</taxon>
        <taxon>Apocrita</taxon>
        <taxon>Aculeata</taxon>
        <taxon>Formicoidea</taxon>
        <taxon>Formicidae</taxon>
        <taxon>Myrmicinae</taxon>
        <taxon>Trachymyrmex</taxon>
    </lineage>
</organism>
<proteinExistence type="predicted"/>
<sequence length="79" mass="8579">MSSNMDGVPIEISTEDHFSRETLSLMVCVSEIIGQAMIIGSNSSFVHRQSGNPVGLCDAKYSKATERDLKSGKLCRNSL</sequence>